<gene>
    <name evidence="1" type="ORF">A3B74_01335</name>
</gene>
<evidence type="ECO:0000313" key="1">
    <source>
        <dbReference type="EMBL" id="OGY79093.1"/>
    </source>
</evidence>
<evidence type="ECO:0000313" key="2">
    <source>
        <dbReference type="Proteomes" id="UP000177165"/>
    </source>
</evidence>
<organism evidence="1 2">
    <name type="scientific">Candidatus Kerfeldbacteria bacterium RIFCSPHIGHO2_02_FULL_42_14</name>
    <dbReference type="NCBI Taxonomy" id="1798540"/>
    <lineage>
        <taxon>Bacteria</taxon>
        <taxon>Candidatus Kerfeldiibacteriota</taxon>
    </lineage>
</organism>
<name>A0A1G2AQC8_9BACT</name>
<protein>
    <submittedName>
        <fullName evidence="1">Uncharacterized protein</fullName>
    </submittedName>
</protein>
<dbReference type="Proteomes" id="UP000177165">
    <property type="component" value="Unassembled WGS sequence"/>
</dbReference>
<accession>A0A1G2AQC8</accession>
<dbReference type="AlphaFoldDB" id="A0A1G2AQC8"/>
<comment type="caution">
    <text evidence="1">The sequence shown here is derived from an EMBL/GenBank/DDBJ whole genome shotgun (WGS) entry which is preliminary data.</text>
</comment>
<sequence>MSTLVAYISKAKTSLKIASGEANFHLYSDPQFLQVLRFLAQRGVRIALVLGPVVSRGLTQNSPEMFQLTQDGSLEIYYRAQRGGTAEVFLCDDREAWLCDRWSPDFCFQTPPVIRHLSVKNTRDMLQFNAVLRTFKHFMAFQNRVIDPWSDFLVLRPSEIRALRASLDVPEMYESLQLQDLVSLLRDARRLELERKPQGWAVSMNVHAFDASSAM</sequence>
<reference evidence="1 2" key="1">
    <citation type="journal article" date="2016" name="Nat. Commun.">
        <title>Thousands of microbial genomes shed light on interconnected biogeochemical processes in an aquifer system.</title>
        <authorList>
            <person name="Anantharaman K."/>
            <person name="Brown C.T."/>
            <person name="Hug L.A."/>
            <person name="Sharon I."/>
            <person name="Castelle C.J."/>
            <person name="Probst A.J."/>
            <person name="Thomas B.C."/>
            <person name="Singh A."/>
            <person name="Wilkins M.J."/>
            <person name="Karaoz U."/>
            <person name="Brodie E.L."/>
            <person name="Williams K.H."/>
            <person name="Hubbard S.S."/>
            <person name="Banfield J.F."/>
        </authorList>
    </citation>
    <scope>NUCLEOTIDE SEQUENCE [LARGE SCALE GENOMIC DNA]</scope>
</reference>
<proteinExistence type="predicted"/>
<dbReference type="EMBL" id="MHKB01000010">
    <property type="protein sequence ID" value="OGY79093.1"/>
    <property type="molecule type" value="Genomic_DNA"/>
</dbReference>
<dbReference type="STRING" id="1798540.A3B74_01335"/>